<feature type="region of interest" description="Disordered" evidence="1">
    <location>
        <begin position="1"/>
        <end position="29"/>
    </location>
</feature>
<reference evidence="2 3" key="1">
    <citation type="submission" date="2014-06" db="EMBL/GenBank/DDBJ databases">
        <title>Rhizobium pelagicum/R2-400B4.</title>
        <authorList>
            <person name="Kimes N.E."/>
            <person name="Lopez-Perez M."/>
        </authorList>
    </citation>
    <scope>NUCLEOTIDE SEQUENCE [LARGE SCALE GENOMIC DNA]</scope>
    <source>
        <strain evidence="2 3">R2-400B4</strain>
    </source>
</reference>
<dbReference type="Proteomes" id="UP000052167">
    <property type="component" value="Unassembled WGS sequence"/>
</dbReference>
<feature type="compositionally biased region" description="Low complexity" evidence="1">
    <location>
        <begin position="10"/>
        <end position="22"/>
    </location>
</feature>
<name>A0A922NYM1_9HYPH</name>
<protein>
    <submittedName>
        <fullName evidence="2">Uncharacterized protein</fullName>
    </submittedName>
</protein>
<gene>
    <name evidence="2" type="ORF">GV68_08590</name>
</gene>
<dbReference type="EMBL" id="JOKJ01000019">
    <property type="protein sequence ID" value="KEQ05578.1"/>
    <property type="molecule type" value="Genomic_DNA"/>
</dbReference>
<organism evidence="2 3">
    <name type="scientific">Pseudorhizobium pelagicum</name>
    <dbReference type="NCBI Taxonomy" id="1509405"/>
    <lineage>
        <taxon>Bacteria</taxon>
        <taxon>Pseudomonadati</taxon>
        <taxon>Pseudomonadota</taxon>
        <taxon>Alphaproteobacteria</taxon>
        <taxon>Hyphomicrobiales</taxon>
        <taxon>Rhizobiaceae</taxon>
        <taxon>Rhizobium/Agrobacterium group</taxon>
        <taxon>Pseudorhizobium</taxon>
    </lineage>
</organism>
<comment type="caution">
    <text evidence="2">The sequence shown here is derived from an EMBL/GenBank/DDBJ whole genome shotgun (WGS) entry which is preliminary data.</text>
</comment>
<evidence type="ECO:0000313" key="2">
    <source>
        <dbReference type="EMBL" id="KEQ05578.1"/>
    </source>
</evidence>
<keyword evidence="3" id="KW-1185">Reference proteome</keyword>
<proteinExistence type="predicted"/>
<accession>A0A922NYM1</accession>
<dbReference type="RefSeq" id="WP_037189735.1">
    <property type="nucleotide sequence ID" value="NZ_JOKJ01000019.1"/>
</dbReference>
<feature type="region of interest" description="Disordered" evidence="1">
    <location>
        <begin position="70"/>
        <end position="91"/>
    </location>
</feature>
<evidence type="ECO:0000256" key="1">
    <source>
        <dbReference type="SAM" id="MobiDB-lite"/>
    </source>
</evidence>
<evidence type="ECO:0000313" key="3">
    <source>
        <dbReference type="Proteomes" id="UP000052167"/>
    </source>
</evidence>
<sequence>MQQGLAQSMAGGTPPAPAQATPAGGGSEQAALLEKVVSLLMQGADPEELAQKGVPPEVIMQAIEIIEQQMAAEERPSEASKPQGLAQSLMG</sequence>
<dbReference type="AlphaFoldDB" id="A0A922NYM1"/>